<feature type="region of interest" description="Disordered" evidence="1">
    <location>
        <begin position="66"/>
        <end position="94"/>
    </location>
</feature>
<name>F0VBD8_NEOCL</name>
<dbReference type="InParanoid" id="F0VBD8"/>
<evidence type="ECO:0000256" key="1">
    <source>
        <dbReference type="SAM" id="MobiDB-lite"/>
    </source>
</evidence>
<protein>
    <submittedName>
        <fullName evidence="2">Uncharacterized protein</fullName>
    </submittedName>
</protein>
<gene>
    <name evidence="3" type="ORF">BN1204_039970</name>
    <name evidence="2" type="ORF">NCLIV_039970</name>
</gene>
<feature type="region of interest" description="Disordered" evidence="1">
    <location>
        <begin position="24"/>
        <end position="52"/>
    </location>
</feature>
<evidence type="ECO:0000313" key="2">
    <source>
        <dbReference type="EMBL" id="CBZ50922.1"/>
    </source>
</evidence>
<dbReference type="EMBL" id="LN714484">
    <property type="protein sequence ID" value="CEL68223.1"/>
    <property type="molecule type" value="Genomic_DNA"/>
</dbReference>
<dbReference type="AlphaFoldDB" id="F0VBD8"/>
<reference evidence="4" key="3">
    <citation type="journal article" date="2012" name="PLoS Pathog.">
        <title>Comparative genomics of the apicomplexan parasites Toxoplasma gondii and Neospora caninum: Coccidia differing in host range and transmission strategy.</title>
        <authorList>
            <person name="Reid A.J."/>
            <person name="Vermont S.J."/>
            <person name="Cotton J.A."/>
            <person name="Harris D."/>
            <person name="Hill-Cawthorne G.A."/>
            <person name="Konen-Waisman S."/>
            <person name="Latham S.M."/>
            <person name="Mourier T."/>
            <person name="Norton R."/>
            <person name="Quail M.A."/>
            <person name="Sanders M."/>
            <person name="Shanmugam D."/>
            <person name="Sohal A."/>
            <person name="Wasmuth J.D."/>
            <person name="Brunk B."/>
            <person name="Grigg M.E."/>
            <person name="Howard J.C."/>
            <person name="Parkinson J."/>
            <person name="Roos D.S."/>
            <person name="Trees A.J."/>
            <person name="Berriman M."/>
            <person name="Pain A."/>
            <person name="Wastling J.M."/>
        </authorList>
    </citation>
    <scope>NUCLEOTIDE SEQUENCE [LARGE SCALE GENOMIC DNA]</scope>
    <source>
        <strain evidence="4">Liverpool</strain>
    </source>
</reference>
<keyword evidence="4" id="KW-1185">Reference proteome</keyword>
<dbReference type="eggNOG" id="ENOG502QZXY">
    <property type="taxonomic scope" value="Eukaryota"/>
</dbReference>
<sequence>MARGMIIHSFKKVFARLFSQKGLPDPRNHSTCKHTTNAGADEARSSSDALDTPQVFSETHALTLASQQSYTPHQMARTSTTPTEARSPSSLVEITGEPNCSYSERCSSATEVFVSNHRVQSQHSSSRTQEKRERIARLHLDPFLLSLPVYPAVLTFSDCSESVDGTCCSSPAGPLSTCSVFTEPRDTSAISFQSILNGDASRNADDRELAEVGTLFQEEDYERVDHCGDADAANAQPFQSHLEHEPLLIQVDVTTAAQMACVTHPTTSCQNTRRRYSSESSISEAYPHQEEDLDAGFLQSNRYLPDAANDASNDRGDFPMEKNAGRASPVALEPPMKRMKSYPPAQINEPFQYVMDDLDTYPCGVSLAAAFASQSAGKLQADF</sequence>
<reference evidence="2" key="1">
    <citation type="submission" date="2011-02" db="EMBL/GenBank/DDBJ databases">
        <authorList>
            <person name="Aslett M."/>
        </authorList>
    </citation>
    <scope>NUCLEOTIDE SEQUENCE</scope>
    <source>
        <strain evidence="2">Liverpool</strain>
    </source>
</reference>
<evidence type="ECO:0000313" key="3">
    <source>
        <dbReference type="EMBL" id="CEL68223.1"/>
    </source>
</evidence>
<reference evidence="3" key="4">
    <citation type="journal article" date="2015" name="PLoS ONE">
        <title>Comprehensive Evaluation of Toxoplasma gondii VEG and Neospora caninum LIV Genomes with Tachyzoite Stage Transcriptome and Proteome Defines Novel Transcript Features.</title>
        <authorList>
            <person name="Ramaprasad A."/>
            <person name="Mourier T."/>
            <person name="Naeem R."/>
            <person name="Malas T.B."/>
            <person name="Moussa E."/>
            <person name="Panigrahi A."/>
            <person name="Vermont S.J."/>
            <person name="Otto T.D."/>
            <person name="Wastling J."/>
            <person name="Pain A."/>
        </authorList>
    </citation>
    <scope>NUCLEOTIDE SEQUENCE</scope>
    <source>
        <strain evidence="3">Liverpool</strain>
    </source>
</reference>
<reference evidence="2" key="2">
    <citation type="submission" date="2011-03" db="EMBL/GenBank/DDBJ databases">
        <title>Comparative genomics and transcriptomics of Neospora caninum and Toxoplasma gondii.</title>
        <authorList>
            <person name="Reid A.J."/>
            <person name="Sohal A."/>
            <person name="Harris D."/>
            <person name="Quail M."/>
            <person name="Sanders M."/>
            <person name="Berriman M."/>
            <person name="Wastling J.M."/>
            <person name="Pain A."/>
        </authorList>
    </citation>
    <scope>NUCLEOTIDE SEQUENCE</scope>
    <source>
        <strain evidence="2">Liverpool</strain>
    </source>
</reference>
<dbReference type="VEuPathDB" id="ToxoDB:NCLIV_039970"/>
<dbReference type="EMBL" id="FR823385">
    <property type="protein sequence ID" value="CBZ50922.1"/>
    <property type="molecule type" value="Genomic_DNA"/>
</dbReference>
<organism evidence="2 4">
    <name type="scientific">Neospora caninum (strain Liverpool)</name>
    <dbReference type="NCBI Taxonomy" id="572307"/>
    <lineage>
        <taxon>Eukaryota</taxon>
        <taxon>Sar</taxon>
        <taxon>Alveolata</taxon>
        <taxon>Apicomplexa</taxon>
        <taxon>Conoidasida</taxon>
        <taxon>Coccidia</taxon>
        <taxon>Eucoccidiorida</taxon>
        <taxon>Eimeriorina</taxon>
        <taxon>Sarcocystidae</taxon>
        <taxon>Neospora</taxon>
    </lineage>
</organism>
<dbReference type="OMA" id="AQINEPF"/>
<accession>F0VBD8</accession>
<proteinExistence type="predicted"/>
<dbReference type="OrthoDB" id="329807at2759"/>
<dbReference type="GeneID" id="13439908"/>
<evidence type="ECO:0000313" key="4">
    <source>
        <dbReference type="Proteomes" id="UP000007494"/>
    </source>
</evidence>
<dbReference type="Proteomes" id="UP000007494">
    <property type="component" value="Chromosome IX"/>
</dbReference>
<dbReference type="RefSeq" id="XP_003880955.1">
    <property type="nucleotide sequence ID" value="XM_003880906.1"/>
</dbReference>